<dbReference type="Gene3D" id="1.25.40.380">
    <property type="entry name" value="Protein of unknown function DUF1810"/>
    <property type="match status" value="1"/>
</dbReference>
<dbReference type="InterPro" id="IPR014937">
    <property type="entry name" value="DUF1810"/>
</dbReference>
<dbReference type="KEGG" id="rhy:RD110_00120"/>
<sequence length="144" mass="15950">MAPAGHDLERFVAAQAPVFDDAIAELRAGRKRSHWMWFVFPQLRGLGRSQMAWRYGIVSIDEARAYLAHPVLGPRLKACCEVLMRLPPCSATQVFGSPDDLKLASSMTLFSEAANMPEDRGLFDRVLAQFCGGERDAATLALLR</sequence>
<accession>A0A1P8JPY9</accession>
<proteinExistence type="predicted"/>
<dbReference type="OrthoDB" id="9801870at2"/>
<dbReference type="AlphaFoldDB" id="A0A1P8JPY9"/>
<dbReference type="SUPFAM" id="SSF140736">
    <property type="entry name" value="Rv1873-like"/>
    <property type="match status" value="1"/>
</dbReference>
<dbReference type="STRING" id="1842727.RD110_00120"/>
<dbReference type="EMBL" id="CP019236">
    <property type="protein sequence ID" value="APW35816.1"/>
    <property type="molecule type" value="Genomic_DNA"/>
</dbReference>
<dbReference type="InterPro" id="IPR036287">
    <property type="entry name" value="Rv1873-like_sf"/>
</dbReference>
<dbReference type="Pfam" id="PF08837">
    <property type="entry name" value="DUF1810"/>
    <property type="match status" value="1"/>
</dbReference>
<reference evidence="1 2" key="1">
    <citation type="submission" date="2017-01" db="EMBL/GenBank/DDBJ databases">
        <authorList>
            <person name="Mah S.A."/>
            <person name="Swanson W.J."/>
            <person name="Moy G.W."/>
            <person name="Vacquier V.D."/>
        </authorList>
    </citation>
    <scope>NUCLEOTIDE SEQUENCE [LARGE SCALE GENOMIC DNA]</scope>
    <source>
        <strain evidence="1 2">DCY110</strain>
    </source>
</reference>
<evidence type="ECO:0000313" key="1">
    <source>
        <dbReference type="EMBL" id="APW35816.1"/>
    </source>
</evidence>
<evidence type="ECO:0000313" key="2">
    <source>
        <dbReference type="Proteomes" id="UP000186609"/>
    </source>
</evidence>
<name>A0A1P8JPY9_9BURK</name>
<dbReference type="PIRSF" id="PIRSF008546">
    <property type="entry name" value="UCP008546"/>
    <property type="match status" value="1"/>
</dbReference>
<protein>
    <submittedName>
        <fullName evidence="1">Calpastatin</fullName>
    </submittedName>
</protein>
<dbReference type="RefSeq" id="WP_076195555.1">
    <property type="nucleotide sequence ID" value="NZ_CP019236.1"/>
</dbReference>
<keyword evidence="2" id="KW-1185">Reference proteome</keyword>
<organism evidence="1 2">
    <name type="scientific">Rhodoferax koreensis</name>
    <dbReference type="NCBI Taxonomy" id="1842727"/>
    <lineage>
        <taxon>Bacteria</taxon>
        <taxon>Pseudomonadati</taxon>
        <taxon>Pseudomonadota</taxon>
        <taxon>Betaproteobacteria</taxon>
        <taxon>Burkholderiales</taxon>
        <taxon>Comamonadaceae</taxon>
        <taxon>Rhodoferax</taxon>
    </lineage>
</organism>
<dbReference type="Proteomes" id="UP000186609">
    <property type="component" value="Chromosome"/>
</dbReference>
<gene>
    <name evidence="1" type="ORF">RD110_00120</name>
</gene>